<proteinExistence type="inferred from homology"/>
<dbReference type="GO" id="GO:0016491">
    <property type="term" value="F:oxidoreductase activity"/>
    <property type="evidence" value="ECO:0007669"/>
    <property type="project" value="UniProtKB-KW"/>
</dbReference>
<dbReference type="OrthoDB" id="48988at2759"/>
<dbReference type="CDD" id="cd19146">
    <property type="entry name" value="AKR_AKR9A1-2"/>
    <property type="match status" value="1"/>
</dbReference>
<dbReference type="SUPFAM" id="SSF51430">
    <property type="entry name" value="NAD(P)-linked oxidoreductase"/>
    <property type="match status" value="1"/>
</dbReference>
<dbReference type="PANTHER" id="PTHR43364:SF7">
    <property type="entry name" value="NADP-DEPENDENT OXIDOREDUCTASE DOMAIN-CONTAINING PROTEIN-RELATED"/>
    <property type="match status" value="1"/>
</dbReference>
<evidence type="ECO:0000256" key="3">
    <source>
        <dbReference type="ARBA" id="ARBA00038157"/>
    </source>
</evidence>
<dbReference type="InterPro" id="IPR050523">
    <property type="entry name" value="AKR_Detox_Biosynth"/>
</dbReference>
<reference evidence="7" key="1">
    <citation type="journal article" date="2017" name="Genome Biol.">
        <title>Comparative genomics reveals high biological diversity and specific adaptations in the industrially and medically important fungal genus Aspergillus.</title>
        <authorList>
            <person name="de Vries R.P."/>
            <person name="Riley R."/>
            <person name="Wiebenga A."/>
            <person name="Aguilar-Osorio G."/>
            <person name="Amillis S."/>
            <person name="Uchima C.A."/>
            <person name="Anderluh G."/>
            <person name="Asadollahi M."/>
            <person name="Askin M."/>
            <person name="Barry K."/>
            <person name="Battaglia E."/>
            <person name="Bayram O."/>
            <person name="Benocci T."/>
            <person name="Braus-Stromeyer S.A."/>
            <person name="Caldana C."/>
            <person name="Canovas D."/>
            <person name="Cerqueira G.C."/>
            <person name="Chen F."/>
            <person name="Chen W."/>
            <person name="Choi C."/>
            <person name="Clum A."/>
            <person name="Dos Santos R.A."/>
            <person name="Damasio A.R."/>
            <person name="Diallinas G."/>
            <person name="Emri T."/>
            <person name="Fekete E."/>
            <person name="Flipphi M."/>
            <person name="Freyberg S."/>
            <person name="Gallo A."/>
            <person name="Gournas C."/>
            <person name="Habgood R."/>
            <person name="Hainaut M."/>
            <person name="Harispe M.L."/>
            <person name="Henrissat B."/>
            <person name="Hilden K.S."/>
            <person name="Hope R."/>
            <person name="Hossain A."/>
            <person name="Karabika E."/>
            <person name="Karaffa L."/>
            <person name="Karanyi Z."/>
            <person name="Krasevec N."/>
            <person name="Kuo A."/>
            <person name="Kusch H."/>
            <person name="LaButti K."/>
            <person name="Lagendijk E.L."/>
            <person name="Lapidus A."/>
            <person name="Levasseur A."/>
            <person name="Lindquist E."/>
            <person name="Lipzen A."/>
            <person name="Logrieco A.F."/>
            <person name="MacCabe A."/>
            <person name="Maekelae M.R."/>
            <person name="Malavazi I."/>
            <person name="Melin P."/>
            <person name="Meyer V."/>
            <person name="Mielnichuk N."/>
            <person name="Miskei M."/>
            <person name="Molnar A.P."/>
            <person name="Mule G."/>
            <person name="Ngan C.Y."/>
            <person name="Orejas M."/>
            <person name="Orosz E."/>
            <person name="Ouedraogo J.P."/>
            <person name="Overkamp K.M."/>
            <person name="Park H.-S."/>
            <person name="Perrone G."/>
            <person name="Piumi F."/>
            <person name="Punt P.J."/>
            <person name="Ram A.F."/>
            <person name="Ramon A."/>
            <person name="Rauscher S."/>
            <person name="Record E."/>
            <person name="Riano-Pachon D.M."/>
            <person name="Robert V."/>
            <person name="Roehrig J."/>
            <person name="Ruller R."/>
            <person name="Salamov A."/>
            <person name="Salih N.S."/>
            <person name="Samson R.A."/>
            <person name="Sandor E."/>
            <person name="Sanguinetti M."/>
            <person name="Schuetze T."/>
            <person name="Sepcic K."/>
            <person name="Shelest E."/>
            <person name="Sherlock G."/>
            <person name="Sophianopoulou V."/>
            <person name="Squina F.M."/>
            <person name="Sun H."/>
            <person name="Susca A."/>
            <person name="Todd R.B."/>
            <person name="Tsang A."/>
            <person name="Unkles S.E."/>
            <person name="van de Wiele N."/>
            <person name="van Rossen-Uffink D."/>
            <person name="Oliveira J.V."/>
            <person name="Vesth T.C."/>
            <person name="Visser J."/>
            <person name="Yu J.-H."/>
            <person name="Zhou M."/>
            <person name="Andersen M.R."/>
            <person name="Archer D.B."/>
            <person name="Baker S.E."/>
            <person name="Benoit I."/>
            <person name="Brakhage A.A."/>
            <person name="Braus G.H."/>
            <person name="Fischer R."/>
            <person name="Frisvad J.C."/>
            <person name="Goldman G.H."/>
            <person name="Houbraken J."/>
            <person name="Oakley B."/>
            <person name="Pocsi I."/>
            <person name="Scazzocchio C."/>
            <person name="Seiboth B."/>
            <person name="vanKuyk P.A."/>
            <person name="Wortman J."/>
            <person name="Dyer P.S."/>
            <person name="Grigoriev I.V."/>
        </authorList>
    </citation>
    <scope>NUCLEOTIDE SEQUENCE [LARGE SCALE GENOMIC DNA]</scope>
    <source>
        <strain evidence="7">DTO 134E9</strain>
    </source>
</reference>
<keyword evidence="2" id="KW-0560">Oxidoreductase</keyword>
<dbReference type="InterPro" id="IPR023210">
    <property type="entry name" value="NADP_OxRdtase_dom"/>
</dbReference>
<dbReference type="PANTHER" id="PTHR43364">
    <property type="entry name" value="NADH-SPECIFIC METHYLGLYOXAL REDUCTASE-RELATED"/>
    <property type="match status" value="1"/>
</dbReference>
<dbReference type="EMBL" id="KV878211">
    <property type="protein sequence ID" value="OJJ36302.1"/>
    <property type="molecule type" value="Genomic_DNA"/>
</dbReference>
<dbReference type="Proteomes" id="UP000184383">
    <property type="component" value="Unassembled WGS sequence"/>
</dbReference>
<gene>
    <name evidence="6" type="ORF">ASPWEDRAFT_25791</name>
</gene>
<dbReference type="RefSeq" id="XP_040689978.1">
    <property type="nucleotide sequence ID" value="XM_040832773.1"/>
</dbReference>
<keyword evidence="7" id="KW-1185">Reference proteome</keyword>
<organism evidence="6 7">
    <name type="scientific">Aspergillus wentii DTO 134E9</name>
    <dbReference type="NCBI Taxonomy" id="1073089"/>
    <lineage>
        <taxon>Eukaryota</taxon>
        <taxon>Fungi</taxon>
        <taxon>Dikarya</taxon>
        <taxon>Ascomycota</taxon>
        <taxon>Pezizomycotina</taxon>
        <taxon>Eurotiomycetes</taxon>
        <taxon>Eurotiomycetidae</taxon>
        <taxon>Eurotiales</taxon>
        <taxon>Aspergillaceae</taxon>
        <taxon>Aspergillus</taxon>
        <taxon>Aspergillus subgen. Cremei</taxon>
    </lineage>
</organism>
<evidence type="ECO:0000256" key="1">
    <source>
        <dbReference type="ARBA" id="ARBA00022857"/>
    </source>
</evidence>
<dbReference type="GeneID" id="63748621"/>
<feature type="domain" description="NADP-dependent oxidoreductase" evidence="5">
    <location>
        <begin position="29"/>
        <end position="333"/>
    </location>
</feature>
<dbReference type="Gene3D" id="3.20.20.100">
    <property type="entry name" value="NADP-dependent oxidoreductase domain"/>
    <property type="match status" value="1"/>
</dbReference>
<keyword evidence="1" id="KW-0521">NADP</keyword>
<evidence type="ECO:0000313" key="6">
    <source>
        <dbReference type="EMBL" id="OJJ36302.1"/>
    </source>
</evidence>
<evidence type="ECO:0000313" key="7">
    <source>
        <dbReference type="Proteomes" id="UP000184383"/>
    </source>
</evidence>
<feature type="region of interest" description="Disordered" evidence="4">
    <location>
        <begin position="245"/>
        <end position="267"/>
    </location>
</feature>
<comment type="similarity">
    <text evidence="3">Belongs to the aldo/keto reductase family. Aldo/keto reductase 2 subfamily.</text>
</comment>
<dbReference type="AlphaFoldDB" id="A0A1L9RN18"/>
<name>A0A1L9RN18_ASPWE</name>
<evidence type="ECO:0000256" key="2">
    <source>
        <dbReference type="ARBA" id="ARBA00023002"/>
    </source>
</evidence>
<accession>A0A1L9RN18</accession>
<sequence length="391" mass="44223">MPLPVHPMARSPLDRHRQLAPSAAVRVSPLCLGAMNFGDAWKDWLGECSKETVFEILDYFVSQGGNFIDTANNYQNEESEKWIGEWITQRQNRDELVLATKFSSSYKNHEDDKLQSNYGGNSAKSMRVSLESSLQKLQTSYIDLFYLHWWDYSVSIPELMHSLNDLVVTGKVIYLGISDSPAWVVAKANQYARDHGLRQFSVYQGLWNASIRDFEREILPMCRDENMGVIPWGTLGQGQFHTEAGFKEREQNNPGRKGRGPSDDEKRVSKTLEAIANAKKTDLTSIALAYVRHKAPYVFPIVGGRKVEHLRGNIDALNVSLNVEEIKQIEEAYVFDPGFPHTLLSGTLFDGSSPRAPDGPGDVWLTKLMGNFDWVQPGRPIEWTRNAPDSR</sequence>
<evidence type="ECO:0000256" key="4">
    <source>
        <dbReference type="SAM" id="MobiDB-lite"/>
    </source>
</evidence>
<evidence type="ECO:0000259" key="5">
    <source>
        <dbReference type="Pfam" id="PF00248"/>
    </source>
</evidence>
<dbReference type="InterPro" id="IPR036812">
    <property type="entry name" value="NAD(P)_OxRdtase_dom_sf"/>
</dbReference>
<dbReference type="Pfam" id="PF00248">
    <property type="entry name" value="Aldo_ket_red"/>
    <property type="match status" value="1"/>
</dbReference>
<dbReference type="STRING" id="1073089.A0A1L9RN18"/>
<protein>
    <recommendedName>
        <fullName evidence="5">NADP-dependent oxidoreductase domain-containing protein</fullName>
    </recommendedName>
</protein>
<dbReference type="VEuPathDB" id="FungiDB:ASPWEDRAFT_25791"/>